<evidence type="ECO:0000259" key="1">
    <source>
        <dbReference type="Pfam" id="PF00535"/>
    </source>
</evidence>
<reference evidence="2 3" key="1">
    <citation type="journal article" date="2016" name="Nat. Commun.">
        <title>Thousands of microbial genomes shed light on interconnected biogeochemical processes in an aquifer system.</title>
        <authorList>
            <person name="Anantharaman K."/>
            <person name="Brown C.T."/>
            <person name="Hug L.A."/>
            <person name="Sharon I."/>
            <person name="Castelle C.J."/>
            <person name="Probst A.J."/>
            <person name="Thomas B.C."/>
            <person name="Singh A."/>
            <person name="Wilkins M.J."/>
            <person name="Karaoz U."/>
            <person name="Brodie E.L."/>
            <person name="Williams K.H."/>
            <person name="Hubbard S.S."/>
            <person name="Banfield J.F."/>
        </authorList>
    </citation>
    <scope>NUCLEOTIDE SEQUENCE [LARGE SCALE GENOMIC DNA]</scope>
</reference>
<protein>
    <recommendedName>
        <fullName evidence="1">Glycosyltransferase 2-like domain-containing protein</fullName>
    </recommendedName>
</protein>
<dbReference type="PANTHER" id="PTHR43179">
    <property type="entry name" value="RHAMNOSYLTRANSFERASE WBBL"/>
    <property type="match status" value="1"/>
</dbReference>
<dbReference type="AlphaFoldDB" id="A0A1F8GDA4"/>
<dbReference type="Proteomes" id="UP000178911">
    <property type="component" value="Unassembled WGS sequence"/>
</dbReference>
<dbReference type="EMBL" id="MGKJ01000020">
    <property type="protein sequence ID" value="OGN23313.1"/>
    <property type="molecule type" value="Genomic_DNA"/>
</dbReference>
<dbReference type="PANTHER" id="PTHR43179:SF7">
    <property type="entry name" value="RHAMNOSYLTRANSFERASE WBBL"/>
    <property type="match status" value="1"/>
</dbReference>
<dbReference type="SUPFAM" id="SSF53448">
    <property type="entry name" value="Nucleotide-diphospho-sugar transferases"/>
    <property type="match status" value="1"/>
</dbReference>
<organism evidence="2 3">
    <name type="scientific">Candidatus Yanofskybacteria bacterium RIFCSPLOWO2_01_FULL_43_22</name>
    <dbReference type="NCBI Taxonomy" id="1802695"/>
    <lineage>
        <taxon>Bacteria</taxon>
        <taxon>Candidatus Yanofskyibacteriota</taxon>
    </lineage>
</organism>
<dbReference type="InterPro" id="IPR029044">
    <property type="entry name" value="Nucleotide-diphossugar_trans"/>
</dbReference>
<dbReference type="STRING" id="1802695.A3A13_04300"/>
<dbReference type="InterPro" id="IPR001173">
    <property type="entry name" value="Glyco_trans_2-like"/>
</dbReference>
<evidence type="ECO:0000313" key="2">
    <source>
        <dbReference type="EMBL" id="OGN23313.1"/>
    </source>
</evidence>
<accession>A0A1F8GDA4</accession>
<feature type="domain" description="Glycosyltransferase 2-like" evidence="1">
    <location>
        <begin position="3"/>
        <end position="126"/>
    </location>
</feature>
<dbReference type="Gene3D" id="3.90.550.10">
    <property type="entry name" value="Spore Coat Polysaccharide Biosynthesis Protein SpsA, Chain A"/>
    <property type="match status" value="1"/>
</dbReference>
<name>A0A1F8GDA4_9BACT</name>
<sequence>MTSIAIINYKNPTLLRLCLSSLRRVLSPNFKHEILVVDIASAPETRNVVKEFPEVKTVAFKENIGYTKGTNEGIKASSGDFILILNPDVIPMARSIEKLASYLATNTNVGLAGPRLLNFDGSTQNSCFRYYTPLTVLCRRSPLGRTTFGKKILNKFMMTDKNMSEPTEAEWLMGSAIMVSRKAVDKVGLLDEKFFLYMSDVDWARRFWENGFKVAYYPYSEMYHYHKRGSKGHFGLLDVFLNKQGRQHTIDAIKYFYKYARK</sequence>
<gene>
    <name evidence="2" type="ORF">A3A13_04300</name>
</gene>
<proteinExistence type="predicted"/>
<comment type="caution">
    <text evidence="2">The sequence shown here is derived from an EMBL/GenBank/DDBJ whole genome shotgun (WGS) entry which is preliminary data.</text>
</comment>
<evidence type="ECO:0000313" key="3">
    <source>
        <dbReference type="Proteomes" id="UP000178911"/>
    </source>
</evidence>
<dbReference type="Pfam" id="PF00535">
    <property type="entry name" value="Glycos_transf_2"/>
    <property type="match status" value="1"/>
</dbReference>